<keyword evidence="5" id="KW-1185">Reference proteome</keyword>
<dbReference type="InterPro" id="IPR001534">
    <property type="entry name" value="Transthyretin-like"/>
</dbReference>
<evidence type="ECO:0000256" key="1">
    <source>
        <dbReference type="ARBA" id="ARBA00004613"/>
    </source>
</evidence>
<sequence>LLTVISKSSDENLHQRCPIQMILPLLFLFATPITAAFRTQSAGVRGTLLCGDKPLVGAKVKLWDDDSGPDMDDLLQEGVTDAHGYFELSGHTSELSTIDPVLKIYHDCDDGIMPCQRKVAFEIPDSYVNNGEKAAKFFDIGTINMQIIFERETRDCLSRT</sequence>
<keyword evidence="3" id="KW-0964">Secreted</keyword>
<dbReference type="InterPro" id="IPR038479">
    <property type="entry name" value="Transthyretin-like_sf"/>
</dbReference>
<protein>
    <submittedName>
        <fullName evidence="6">Transthyretin-like protein 5</fullName>
    </submittedName>
</protein>
<evidence type="ECO:0000313" key="6">
    <source>
        <dbReference type="WBParaSite" id="PgR223_g001_t05"/>
    </source>
</evidence>
<dbReference type="Gene3D" id="2.60.40.3330">
    <property type="match status" value="1"/>
</dbReference>
<dbReference type="AlphaFoldDB" id="A0A915CJY4"/>
<dbReference type="PANTHER" id="PTHR21700">
    <property type="entry name" value="TRANSTHYRETIN-LIKE FAMILY PROTEIN-RELATED"/>
    <property type="match status" value="1"/>
</dbReference>
<evidence type="ECO:0000256" key="2">
    <source>
        <dbReference type="ARBA" id="ARBA00010112"/>
    </source>
</evidence>
<evidence type="ECO:0000256" key="3">
    <source>
        <dbReference type="ARBA" id="ARBA00022525"/>
    </source>
</evidence>
<dbReference type="Proteomes" id="UP000887569">
    <property type="component" value="Unplaced"/>
</dbReference>
<comment type="similarity">
    <text evidence="2">Belongs to the nematode transthyretin-like family.</text>
</comment>
<dbReference type="PANTHER" id="PTHR21700:SF117">
    <property type="entry name" value="TRANSTHYRETIN-LIKE PROTEIN 33"/>
    <property type="match status" value="1"/>
</dbReference>
<reference evidence="6" key="1">
    <citation type="submission" date="2022-11" db="UniProtKB">
        <authorList>
            <consortium name="WormBaseParasite"/>
        </authorList>
    </citation>
    <scope>IDENTIFICATION</scope>
</reference>
<name>A0A915CJY4_PARUN</name>
<dbReference type="GO" id="GO:0009986">
    <property type="term" value="C:cell surface"/>
    <property type="evidence" value="ECO:0007669"/>
    <property type="project" value="InterPro"/>
</dbReference>
<accession>A0A915CJY4</accession>
<proteinExistence type="inferred from homology"/>
<keyword evidence="4" id="KW-0732">Signal</keyword>
<dbReference type="Pfam" id="PF01060">
    <property type="entry name" value="TTR-52"/>
    <property type="match status" value="1"/>
</dbReference>
<comment type="subcellular location">
    <subcellularLocation>
        <location evidence="1">Secreted</location>
    </subcellularLocation>
</comment>
<evidence type="ECO:0000256" key="4">
    <source>
        <dbReference type="ARBA" id="ARBA00022729"/>
    </source>
</evidence>
<dbReference type="GO" id="GO:0005576">
    <property type="term" value="C:extracellular region"/>
    <property type="evidence" value="ECO:0007669"/>
    <property type="project" value="UniProtKB-SubCell"/>
</dbReference>
<organism evidence="5 6">
    <name type="scientific">Parascaris univalens</name>
    <name type="common">Nematode worm</name>
    <dbReference type="NCBI Taxonomy" id="6257"/>
    <lineage>
        <taxon>Eukaryota</taxon>
        <taxon>Metazoa</taxon>
        <taxon>Ecdysozoa</taxon>
        <taxon>Nematoda</taxon>
        <taxon>Chromadorea</taxon>
        <taxon>Rhabditida</taxon>
        <taxon>Spirurina</taxon>
        <taxon>Ascaridomorpha</taxon>
        <taxon>Ascaridoidea</taxon>
        <taxon>Ascarididae</taxon>
        <taxon>Parascaris</taxon>
    </lineage>
</organism>
<dbReference type="WBParaSite" id="PgR223_g001_t05">
    <property type="protein sequence ID" value="PgR223_g001_t05"/>
    <property type="gene ID" value="PgR223_g001"/>
</dbReference>
<evidence type="ECO:0000313" key="5">
    <source>
        <dbReference type="Proteomes" id="UP000887569"/>
    </source>
</evidence>